<dbReference type="Proteomes" id="UP000294796">
    <property type="component" value="Unassembled WGS sequence"/>
</dbReference>
<dbReference type="PANTHER" id="PTHR12461">
    <property type="entry name" value="HYPOXIA-INDUCIBLE FACTOR 1 ALPHA INHIBITOR-RELATED"/>
    <property type="match status" value="1"/>
</dbReference>
<dbReference type="AlphaFoldDB" id="A0A4R5U0P8"/>
<dbReference type="PROSITE" id="PS51184">
    <property type="entry name" value="JMJC"/>
    <property type="match status" value="1"/>
</dbReference>
<dbReference type="OrthoDB" id="479699at2"/>
<keyword evidence="3" id="KW-1185">Reference proteome</keyword>
<dbReference type="SUPFAM" id="SSF51197">
    <property type="entry name" value="Clavaminate synthase-like"/>
    <property type="match status" value="1"/>
</dbReference>
<organism evidence="2 3">
    <name type="scientific">Luteimonas aestuarii</name>
    <dbReference type="NCBI Taxonomy" id="453837"/>
    <lineage>
        <taxon>Bacteria</taxon>
        <taxon>Pseudomonadati</taxon>
        <taxon>Pseudomonadota</taxon>
        <taxon>Gammaproteobacteria</taxon>
        <taxon>Lysobacterales</taxon>
        <taxon>Lysobacteraceae</taxon>
        <taxon>Luteimonas</taxon>
    </lineage>
</organism>
<accession>A0A4R5U0P8</accession>
<dbReference type="InterPro" id="IPR003347">
    <property type="entry name" value="JmjC_dom"/>
</dbReference>
<dbReference type="Pfam" id="PF13621">
    <property type="entry name" value="Cupin_8"/>
    <property type="match status" value="1"/>
</dbReference>
<dbReference type="InterPro" id="IPR014710">
    <property type="entry name" value="RmlC-like_jellyroll"/>
</dbReference>
<feature type="domain" description="JmjC" evidence="1">
    <location>
        <begin position="99"/>
        <end position="275"/>
    </location>
</feature>
<evidence type="ECO:0000313" key="3">
    <source>
        <dbReference type="Proteomes" id="UP000294796"/>
    </source>
</evidence>
<sequence>MTTLGSPIRERDGCRPDALPLDELLAGGEPVVLRGLVRDWPLVQAGLVSHEAAVDYLLGFYTGKPVQYSHGGPEVGGRPAYKPGYTELNTQPRRARLDDYLREVLSHRDDPRPPTFYMASALVDGCLPGLRAGNDLAFAAQGVEAPPAVWIGNRTIASCHYDAPNNIACVAVGRRRFTLFPPDQIANLYPGPLEPSPGGQAITLVDFADPDFERFPRFREAQAVARHAELDAGDALFIPSLWWHQVEGLDAFNVLVNYWWGSMPAHIPTPMHALYHALWAIRDRPEREKQAWREIFDYYVFGPANRAGAHLPEAARKVLGPIDDTLARQLRAMLTSKLNR</sequence>
<dbReference type="Gene3D" id="2.60.120.10">
    <property type="entry name" value="Jelly Rolls"/>
    <property type="match status" value="1"/>
</dbReference>
<evidence type="ECO:0000259" key="1">
    <source>
        <dbReference type="PROSITE" id="PS51184"/>
    </source>
</evidence>
<dbReference type="InterPro" id="IPR041667">
    <property type="entry name" value="Cupin_8"/>
</dbReference>
<evidence type="ECO:0000313" key="2">
    <source>
        <dbReference type="EMBL" id="TDK27129.1"/>
    </source>
</evidence>
<protein>
    <submittedName>
        <fullName evidence="2">Cupin-like domain-containing protein</fullName>
    </submittedName>
</protein>
<proteinExistence type="predicted"/>
<reference evidence="2 3" key="1">
    <citation type="submission" date="2019-03" db="EMBL/GenBank/DDBJ databases">
        <title>Luteimonas zhaokaii sp.nov., isolated from the rectal contents of Plateau pika in Yushu, Qinghai Province, China.</title>
        <authorList>
            <person name="Zhang G."/>
        </authorList>
    </citation>
    <scope>NUCLEOTIDE SEQUENCE [LARGE SCALE GENOMIC DNA]</scope>
    <source>
        <strain evidence="2 3">B9</strain>
    </source>
</reference>
<dbReference type="RefSeq" id="WP_133320629.1">
    <property type="nucleotide sequence ID" value="NZ_SMTF01000002.1"/>
</dbReference>
<dbReference type="SMART" id="SM00558">
    <property type="entry name" value="JmjC"/>
    <property type="match status" value="1"/>
</dbReference>
<name>A0A4R5U0P8_9GAMM</name>
<dbReference type="EMBL" id="SMTF01000002">
    <property type="protein sequence ID" value="TDK27129.1"/>
    <property type="molecule type" value="Genomic_DNA"/>
</dbReference>
<gene>
    <name evidence="2" type="ORF">E2F46_02640</name>
</gene>
<comment type="caution">
    <text evidence="2">The sequence shown here is derived from an EMBL/GenBank/DDBJ whole genome shotgun (WGS) entry which is preliminary data.</text>
</comment>
<dbReference type="PANTHER" id="PTHR12461:SF105">
    <property type="entry name" value="HYPOXIA-INDUCIBLE FACTOR 1-ALPHA INHIBITOR"/>
    <property type="match status" value="1"/>
</dbReference>